<gene>
    <name evidence="12" type="ORF">LTRI10_LOCUS6264</name>
</gene>
<dbReference type="InterPro" id="IPR005578">
    <property type="entry name" value="Yif1_fam"/>
</dbReference>
<dbReference type="Pfam" id="PF03878">
    <property type="entry name" value="YIF1"/>
    <property type="match status" value="1"/>
</dbReference>
<dbReference type="PANTHER" id="PTHR14083">
    <property type="entry name" value="YIP1 INTERACTING FACTOR HOMOLOG YIF1 PROTEIN"/>
    <property type="match status" value="1"/>
</dbReference>
<evidence type="ECO:0000256" key="7">
    <source>
        <dbReference type="ARBA" id="ARBA00022927"/>
    </source>
</evidence>
<keyword evidence="9" id="KW-0333">Golgi apparatus</keyword>
<evidence type="ECO:0000256" key="3">
    <source>
        <dbReference type="ARBA" id="ARBA00009727"/>
    </source>
</evidence>
<dbReference type="AlphaFoldDB" id="A0AAV2CSE9"/>
<feature type="transmembrane region" description="Helical" evidence="11">
    <location>
        <begin position="127"/>
        <end position="147"/>
    </location>
</feature>
<evidence type="ECO:0000256" key="10">
    <source>
        <dbReference type="ARBA" id="ARBA00023136"/>
    </source>
</evidence>
<comment type="similarity">
    <text evidence="3">Belongs to the YIF1 family.</text>
</comment>
<reference evidence="12 13" key="1">
    <citation type="submission" date="2024-04" db="EMBL/GenBank/DDBJ databases">
        <authorList>
            <person name="Fracassetti M."/>
        </authorList>
    </citation>
    <scope>NUCLEOTIDE SEQUENCE [LARGE SCALE GENOMIC DNA]</scope>
</reference>
<evidence type="ECO:0000256" key="5">
    <source>
        <dbReference type="ARBA" id="ARBA00022692"/>
    </source>
</evidence>
<accession>A0AAV2CSE9</accession>
<dbReference type="GO" id="GO:0030134">
    <property type="term" value="C:COPII-coated ER to Golgi transport vesicle"/>
    <property type="evidence" value="ECO:0007669"/>
    <property type="project" value="TreeGrafter"/>
</dbReference>
<sequence length="276" mass="31033">MRRSTTQVECLLLQQQSRPPNGGDYYSLAEEVCYGAGKEAIRAELGAYGEKLLGSSSAYVQTNIIGRYLSNPRYYFQVNDEYVKNKLKLILFPFLYKGNWFRACDKNVGNGEFCYEPPIYDINAPDLYIPFMAFGTYLVLSGFTLGINGKFSPEAMGSQFWNGISCWLSEILLLEATIHVLGDGDLPLLDVIAYGGYAFVTVSIAMATRIVWGSSFFAVALWECFCTGVLLVKIMKRVLIAEMRSCDKHSSRRHYILLLVATAQFPLLFWLSSARV</sequence>
<evidence type="ECO:0000313" key="12">
    <source>
        <dbReference type="EMBL" id="CAL1358733.1"/>
    </source>
</evidence>
<dbReference type="GO" id="GO:0005789">
    <property type="term" value="C:endoplasmic reticulum membrane"/>
    <property type="evidence" value="ECO:0007669"/>
    <property type="project" value="UniProtKB-SubCell"/>
</dbReference>
<keyword evidence="6" id="KW-0256">Endoplasmic reticulum</keyword>
<evidence type="ECO:0000256" key="1">
    <source>
        <dbReference type="ARBA" id="ARBA00004477"/>
    </source>
</evidence>
<dbReference type="GO" id="GO:0005793">
    <property type="term" value="C:endoplasmic reticulum-Golgi intermediate compartment"/>
    <property type="evidence" value="ECO:0007669"/>
    <property type="project" value="TreeGrafter"/>
</dbReference>
<comment type="subcellular location">
    <subcellularLocation>
        <location evidence="1">Endoplasmic reticulum membrane</location>
        <topology evidence="1">Multi-pass membrane protein</topology>
    </subcellularLocation>
    <subcellularLocation>
        <location evidence="2">Golgi apparatus membrane</location>
        <topology evidence="2">Multi-pass membrane protein</topology>
    </subcellularLocation>
</comment>
<dbReference type="GO" id="GO:0015031">
    <property type="term" value="P:protein transport"/>
    <property type="evidence" value="ECO:0007669"/>
    <property type="project" value="UniProtKB-KW"/>
</dbReference>
<feature type="transmembrane region" description="Helical" evidence="11">
    <location>
        <begin position="159"/>
        <end position="181"/>
    </location>
</feature>
<evidence type="ECO:0000256" key="6">
    <source>
        <dbReference type="ARBA" id="ARBA00022824"/>
    </source>
</evidence>
<keyword evidence="7" id="KW-0653">Protein transport</keyword>
<feature type="transmembrane region" description="Helical" evidence="11">
    <location>
        <begin position="188"/>
        <end position="210"/>
    </location>
</feature>
<name>A0AAV2CSE9_9ROSI</name>
<evidence type="ECO:0000256" key="2">
    <source>
        <dbReference type="ARBA" id="ARBA00004653"/>
    </source>
</evidence>
<keyword evidence="10 11" id="KW-0472">Membrane</keyword>
<proteinExistence type="inferred from homology"/>
<evidence type="ECO:0000313" key="13">
    <source>
        <dbReference type="Proteomes" id="UP001497516"/>
    </source>
</evidence>
<dbReference type="GO" id="GO:0006888">
    <property type="term" value="P:endoplasmic reticulum to Golgi vesicle-mediated transport"/>
    <property type="evidence" value="ECO:0007669"/>
    <property type="project" value="InterPro"/>
</dbReference>
<evidence type="ECO:0000256" key="4">
    <source>
        <dbReference type="ARBA" id="ARBA00022448"/>
    </source>
</evidence>
<protein>
    <submittedName>
        <fullName evidence="12">Uncharacterized protein</fullName>
    </submittedName>
</protein>
<evidence type="ECO:0000256" key="9">
    <source>
        <dbReference type="ARBA" id="ARBA00023034"/>
    </source>
</evidence>
<evidence type="ECO:0000256" key="8">
    <source>
        <dbReference type="ARBA" id="ARBA00022989"/>
    </source>
</evidence>
<feature type="transmembrane region" description="Helical" evidence="11">
    <location>
        <begin position="216"/>
        <end position="234"/>
    </location>
</feature>
<dbReference type="PANTHER" id="PTHR14083:SF3">
    <property type="entry name" value="PROTEIN YIF1B-LIKE"/>
    <property type="match status" value="1"/>
</dbReference>
<dbReference type="GO" id="GO:0000139">
    <property type="term" value="C:Golgi membrane"/>
    <property type="evidence" value="ECO:0007669"/>
    <property type="project" value="UniProtKB-SubCell"/>
</dbReference>
<keyword evidence="8 11" id="KW-1133">Transmembrane helix</keyword>
<dbReference type="EMBL" id="OZ034814">
    <property type="protein sequence ID" value="CAL1358733.1"/>
    <property type="molecule type" value="Genomic_DNA"/>
</dbReference>
<keyword evidence="5 11" id="KW-0812">Transmembrane</keyword>
<feature type="transmembrane region" description="Helical" evidence="11">
    <location>
        <begin position="255"/>
        <end position="273"/>
    </location>
</feature>
<keyword evidence="13" id="KW-1185">Reference proteome</keyword>
<organism evidence="12 13">
    <name type="scientific">Linum trigynum</name>
    <dbReference type="NCBI Taxonomy" id="586398"/>
    <lineage>
        <taxon>Eukaryota</taxon>
        <taxon>Viridiplantae</taxon>
        <taxon>Streptophyta</taxon>
        <taxon>Embryophyta</taxon>
        <taxon>Tracheophyta</taxon>
        <taxon>Spermatophyta</taxon>
        <taxon>Magnoliopsida</taxon>
        <taxon>eudicotyledons</taxon>
        <taxon>Gunneridae</taxon>
        <taxon>Pentapetalae</taxon>
        <taxon>rosids</taxon>
        <taxon>fabids</taxon>
        <taxon>Malpighiales</taxon>
        <taxon>Linaceae</taxon>
        <taxon>Linum</taxon>
    </lineage>
</organism>
<evidence type="ECO:0000256" key="11">
    <source>
        <dbReference type="SAM" id="Phobius"/>
    </source>
</evidence>
<keyword evidence="4" id="KW-0813">Transport</keyword>
<dbReference type="Proteomes" id="UP001497516">
    <property type="component" value="Chromosome 10"/>
</dbReference>